<sequence>AGICPGEGPAQIQSCVNTSGCSWQLGEWSNCSTSCGSGVRSRTLHCPAGSAQDCGVAPASYETCSDTTGCTWQVGAWSSCDGSGCGQRVRAVFCDSGQDEDCLASRPVNISTCDLEVCLAPAAESASFDVVLEVSNETSASQLEDSLQNAVAESLDVPVEAVSVQLVENGRRLAASQMLQFIVEVRSVSRGLAEFLSSETSLQAVAVDVAQELTQTGIPADVQMVARAPTTTTTAPPTTSLLLESTAEATSTAAAGTASTITSQATSTAAGGAAVSVTTSQAQDTNQNFSALPGLIK</sequence>
<dbReference type="SUPFAM" id="SSF82895">
    <property type="entry name" value="TSP-1 type 1 repeat"/>
    <property type="match status" value="1"/>
</dbReference>
<comment type="caution">
    <text evidence="3">The sequence shown here is derived from an EMBL/GenBank/DDBJ whole genome shotgun (WGS) entry which is preliminary data.</text>
</comment>
<reference evidence="3" key="1">
    <citation type="submission" date="2021-02" db="EMBL/GenBank/DDBJ databases">
        <authorList>
            <person name="Dougan E. K."/>
            <person name="Rhodes N."/>
            <person name="Thang M."/>
            <person name="Chan C."/>
        </authorList>
    </citation>
    <scope>NUCLEOTIDE SEQUENCE</scope>
</reference>
<proteinExistence type="predicted"/>
<comment type="subcellular location">
    <subcellularLocation>
        <location evidence="1">Secreted</location>
    </subcellularLocation>
</comment>
<dbReference type="GO" id="GO:0030198">
    <property type="term" value="P:extracellular matrix organization"/>
    <property type="evidence" value="ECO:0007669"/>
    <property type="project" value="TreeGrafter"/>
</dbReference>
<dbReference type="Proteomes" id="UP000649617">
    <property type="component" value="Unassembled WGS sequence"/>
</dbReference>
<dbReference type="InterPro" id="IPR050439">
    <property type="entry name" value="ADAMTS_ADAMTS-like"/>
</dbReference>
<evidence type="ECO:0000313" key="4">
    <source>
        <dbReference type="Proteomes" id="UP000649617"/>
    </source>
</evidence>
<feature type="non-terminal residue" evidence="3">
    <location>
        <position position="1"/>
    </location>
</feature>
<keyword evidence="4" id="KW-1185">Reference proteome</keyword>
<accession>A0A812JLD0</accession>
<organism evidence="3 4">
    <name type="scientific">Symbiodinium pilosum</name>
    <name type="common">Dinoflagellate</name>
    <dbReference type="NCBI Taxonomy" id="2952"/>
    <lineage>
        <taxon>Eukaryota</taxon>
        <taxon>Sar</taxon>
        <taxon>Alveolata</taxon>
        <taxon>Dinophyceae</taxon>
        <taxon>Suessiales</taxon>
        <taxon>Symbiodiniaceae</taxon>
        <taxon>Symbiodinium</taxon>
    </lineage>
</organism>
<dbReference type="PANTHER" id="PTHR13723:SF305">
    <property type="entry name" value="PROTEIN MADD-4"/>
    <property type="match status" value="1"/>
</dbReference>
<dbReference type="InterPro" id="IPR036383">
    <property type="entry name" value="TSP1_rpt_sf"/>
</dbReference>
<name>A0A812JLD0_SYMPI</name>
<dbReference type="PROSITE" id="PS50092">
    <property type="entry name" value="TSP1"/>
    <property type="match status" value="1"/>
</dbReference>
<dbReference type="GO" id="GO:0005576">
    <property type="term" value="C:extracellular region"/>
    <property type="evidence" value="ECO:0007669"/>
    <property type="project" value="UniProtKB-SubCell"/>
</dbReference>
<dbReference type="Pfam" id="PF19030">
    <property type="entry name" value="TSP1_ADAMTS"/>
    <property type="match status" value="1"/>
</dbReference>
<feature type="non-terminal residue" evidence="3">
    <location>
        <position position="297"/>
    </location>
</feature>
<dbReference type="OrthoDB" id="5948003at2759"/>
<dbReference type="GO" id="GO:0004222">
    <property type="term" value="F:metalloendopeptidase activity"/>
    <property type="evidence" value="ECO:0007669"/>
    <property type="project" value="TreeGrafter"/>
</dbReference>
<dbReference type="Gene3D" id="2.20.100.10">
    <property type="entry name" value="Thrombospondin type-1 (TSP1) repeat"/>
    <property type="match status" value="1"/>
</dbReference>
<dbReference type="GO" id="GO:0031012">
    <property type="term" value="C:extracellular matrix"/>
    <property type="evidence" value="ECO:0007669"/>
    <property type="project" value="TreeGrafter"/>
</dbReference>
<evidence type="ECO:0000313" key="3">
    <source>
        <dbReference type="EMBL" id="CAE7208828.1"/>
    </source>
</evidence>
<protein>
    <submittedName>
        <fullName evidence="3">ADAMTS17 protein</fullName>
    </submittedName>
</protein>
<gene>
    <name evidence="3" type="primary">ADAMTS17</name>
    <name evidence="3" type="ORF">SPIL2461_LOCUS2163</name>
</gene>
<dbReference type="PANTHER" id="PTHR13723">
    <property type="entry name" value="ADAMTS A DISINTEGRIN AND METALLOPROTEASE WITH THROMBOSPONDIN MOTIFS PROTEASE"/>
    <property type="match status" value="1"/>
</dbReference>
<evidence type="ECO:0000256" key="1">
    <source>
        <dbReference type="ARBA" id="ARBA00004613"/>
    </source>
</evidence>
<evidence type="ECO:0000256" key="2">
    <source>
        <dbReference type="ARBA" id="ARBA00022525"/>
    </source>
</evidence>
<dbReference type="EMBL" id="CAJNIZ010002276">
    <property type="protein sequence ID" value="CAE7208828.1"/>
    <property type="molecule type" value="Genomic_DNA"/>
</dbReference>
<dbReference type="GO" id="GO:0006508">
    <property type="term" value="P:proteolysis"/>
    <property type="evidence" value="ECO:0007669"/>
    <property type="project" value="TreeGrafter"/>
</dbReference>
<dbReference type="InterPro" id="IPR000884">
    <property type="entry name" value="TSP1_rpt"/>
</dbReference>
<dbReference type="SMART" id="SM00209">
    <property type="entry name" value="TSP1"/>
    <property type="match status" value="2"/>
</dbReference>
<keyword evidence="2" id="KW-0964">Secreted</keyword>
<dbReference type="AlphaFoldDB" id="A0A812JLD0"/>